<protein>
    <recommendedName>
        <fullName evidence="2">Serine aminopeptidase S33 domain-containing protein</fullName>
    </recommendedName>
</protein>
<dbReference type="InterPro" id="IPR029058">
    <property type="entry name" value="AB_hydrolase_fold"/>
</dbReference>
<comment type="caution">
    <text evidence="3">The sequence shown here is derived from an EMBL/GenBank/DDBJ whole genome shotgun (WGS) entry which is preliminary data.</text>
</comment>
<evidence type="ECO:0000256" key="1">
    <source>
        <dbReference type="SAM" id="Phobius"/>
    </source>
</evidence>
<dbReference type="RefSeq" id="WP_133528669.1">
    <property type="nucleotide sequence ID" value="NZ_SNXO01000022.1"/>
</dbReference>
<keyword evidence="4" id="KW-1185">Reference proteome</keyword>
<organism evidence="3 4">
    <name type="scientific">Aminicella lysinilytica</name>
    <dbReference type="NCBI Taxonomy" id="433323"/>
    <lineage>
        <taxon>Bacteria</taxon>
        <taxon>Bacillati</taxon>
        <taxon>Bacillota</taxon>
        <taxon>Clostridia</taxon>
        <taxon>Peptostreptococcales</taxon>
        <taxon>Anaerovoracaceae</taxon>
        <taxon>Aminicella</taxon>
    </lineage>
</organism>
<dbReference type="Gene3D" id="3.40.50.1820">
    <property type="entry name" value="alpha/beta hydrolase"/>
    <property type="match status" value="1"/>
</dbReference>
<reference evidence="3 4" key="1">
    <citation type="submission" date="2019-03" db="EMBL/GenBank/DDBJ databases">
        <title>Genomic Encyclopedia of Type Strains, Phase IV (KMG-IV): sequencing the most valuable type-strain genomes for metagenomic binning, comparative biology and taxonomic classification.</title>
        <authorList>
            <person name="Goeker M."/>
        </authorList>
    </citation>
    <scope>NUCLEOTIDE SEQUENCE [LARGE SCALE GENOMIC DNA]</scope>
    <source>
        <strain evidence="3 4">DSM 28287</strain>
    </source>
</reference>
<evidence type="ECO:0000313" key="3">
    <source>
        <dbReference type="EMBL" id="TDP54375.1"/>
    </source>
</evidence>
<dbReference type="AlphaFoldDB" id="A0A4R6Q0M7"/>
<keyword evidence="1" id="KW-0812">Transmembrane</keyword>
<feature type="domain" description="Serine aminopeptidase S33" evidence="2">
    <location>
        <begin position="87"/>
        <end position="188"/>
    </location>
</feature>
<keyword evidence="1" id="KW-1133">Transmembrane helix</keyword>
<dbReference type="PANTHER" id="PTHR43358:SF4">
    <property type="entry name" value="ALPHA_BETA HYDROLASE FOLD-1 DOMAIN-CONTAINING PROTEIN"/>
    <property type="match status" value="1"/>
</dbReference>
<dbReference type="Proteomes" id="UP000295500">
    <property type="component" value="Unassembled WGS sequence"/>
</dbReference>
<dbReference type="PANTHER" id="PTHR43358">
    <property type="entry name" value="ALPHA/BETA-HYDROLASE"/>
    <property type="match status" value="1"/>
</dbReference>
<proteinExistence type="predicted"/>
<dbReference type="InterPro" id="IPR022742">
    <property type="entry name" value="Hydrolase_4"/>
</dbReference>
<accession>A0A4R6Q0M7</accession>
<gene>
    <name evidence="3" type="ORF">EV211_12212</name>
</gene>
<sequence>MNAIGIILIILAVLVVIVFLVGNLLYDLALNPKSDKSKVFGNAGFEFEVDRPDDIFKTVPPEDAYIESDDGLKLHALIVKQPEEAHSEKWVIGIHGYLGEAKEMGWRNAEFYHHGYNCIFPDDRGHGGSEGDYIGMGWDDRMDILKWMAYINDTYPCSEIIMFGISMGGGAVMMTAGEALPYNLKAIIEDCGYTSVKDEFIFEGKSMFHIPYFPLVAAANLICKFRAGYFFGDGSSVKQLAKATVPMLFIHGDSDHFVPSSMLDEVYDAAACPKEKLVIKGAAHAKAMDTDPELYWKTIFDFIEKWCK</sequence>
<dbReference type="SUPFAM" id="SSF53474">
    <property type="entry name" value="alpha/beta-Hydrolases"/>
    <property type="match status" value="1"/>
</dbReference>
<dbReference type="InterPro" id="IPR052920">
    <property type="entry name" value="DNA-binding_regulatory"/>
</dbReference>
<keyword evidence="1" id="KW-0472">Membrane</keyword>
<evidence type="ECO:0000259" key="2">
    <source>
        <dbReference type="Pfam" id="PF12146"/>
    </source>
</evidence>
<feature type="transmembrane region" description="Helical" evidence="1">
    <location>
        <begin position="6"/>
        <end position="26"/>
    </location>
</feature>
<dbReference type="Pfam" id="PF12146">
    <property type="entry name" value="Hydrolase_4"/>
    <property type="match status" value="1"/>
</dbReference>
<dbReference type="EMBL" id="SNXO01000022">
    <property type="protein sequence ID" value="TDP54375.1"/>
    <property type="molecule type" value="Genomic_DNA"/>
</dbReference>
<dbReference type="OrthoDB" id="9776685at2"/>
<evidence type="ECO:0000313" key="4">
    <source>
        <dbReference type="Proteomes" id="UP000295500"/>
    </source>
</evidence>
<name>A0A4R6Q0M7_9FIRM</name>